<reference evidence="1" key="1">
    <citation type="submission" date="2018-05" db="EMBL/GenBank/DDBJ databases">
        <authorList>
            <person name="Lanie J.A."/>
            <person name="Ng W.-L."/>
            <person name="Kazmierczak K.M."/>
            <person name="Andrzejewski T.M."/>
            <person name="Davidsen T.M."/>
            <person name="Wayne K.J."/>
            <person name="Tettelin H."/>
            <person name="Glass J.I."/>
            <person name="Rusch D."/>
            <person name="Podicherti R."/>
            <person name="Tsui H.-C.T."/>
            <person name="Winkler M.E."/>
        </authorList>
    </citation>
    <scope>NUCLEOTIDE SEQUENCE</scope>
</reference>
<organism evidence="1">
    <name type="scientific">marine metagenome</name>
    <dbReference type="NCBI Taxonomy" id="408172"/>
    <lineage>
        <taxon>unclassified sequences</taxon>
        <taxon>metagenomes</taxon>
        <taxon>ecological metagenomes</taxon>
    </lineage>
</organism>
<protein>
    <submittedName>
        <fullName evidence="1">Uncharacterized protein</fullName>
    </submittedName>
</protein>
<proteinExistence type="predicted"/>
<gene>
    <name evidence="1" type="ORF">METZ01_LOCUS233116</name>
</gene>
<dbReference type="EMBL" id="UINC01058236">
    <property type="protein sequence ID" value="SVB80262.1"/>
    <property type="molecule type" value="Genomic_DNA"/>
</dbReference>
<evidence type="ECO:0000313" key="1">
    <source>
        <dbReference type="EMBL" id="SVB80262.1"/>
    </source>
</evidence>
<sequence length="158" mass="16594">MADKKISALTTVADADIGADDLLHIVDNPGGTPVNKKMTIGQLFQNIPTHLAIDSKEVLTATATNLGSNGKFVTFINGSGFSGDVAFTLDDGSYVGQIKSIVYSGATGGHDADITVDSWGYSSDTSEQIILDALGESILLYWDNTNWHVLANNGATLS</sequence>
<dbReference type="AlphaFoldDB" id="A0A382GZE7"/>
<accession>A0A382GZE7</accession>
<name>A0A382GZE7_9ZZZZ</name>